<keyword evidence="2" id="KW-1185">Reference proteome</keyword>
<evidence type="ECO:0000313" key="2">
    <source>
        <dbReference type="Proteomes" id="UP001312865"/>
    </source>
</evidence>
<dbReference type="Gene3D" id="2.60.120.260">
    <property type="entry name" value="Galactose-binding domain-like"/>
    <property type="match status" value="1"/>
</dbReference>
<sequence length="481" mass="54050">MKKIKGLVVSVLLAFVIIYASLIPNRTIASEIPESFITTKDFKLENGKVEWIDNNNKSQKTLLPPLEDILPWDSYDKGLPKNTKDRAVTGTGDVVEYVGINVIKKTNGKGMTWGQLWNMNNNAYEFVLYDNQRKEKYLASKKWVHLLASLNPNSEVPMSSEGFITQIRYHKDSGKAEGTKIQFDGYWKLVENAVSNNNGNEITKTFSSEYGVDLETANEFSYTLGLSAGVEAGFTDIVTATYEINHEFSYAYSWGQTITESNSWEDSFTFGNDSGLPFIGGVYQLIGNYKVIPGNKMQTKVNNLKEKGWNASLAPEFKYSDNLYRQIQIDRDPNLWTDAHNINLTNIGYKNIEMTGSANRFPDENGDLGVINLAATSSNGYINKTMNVNPLYNEYIFSVWLRADEPHQATLRLRSQGNNGADGKNDFVKTVNVTNEWQEFSIIGSFDTDADWLRATLYPAGFSSGETGSVQIFSPEVFEIE</sequence>
<gene>
    <name evidence="1" type="ORF">WAK64_16635</name>
</gene>
<proteinExistence type="predicted"/>
<comment type="caution">
    <text evidence="1">The sequence shown here is derived from an EMBL/GenBank/DDBJ whole genome shotgun (WGS) entry which is preliminary data.</text>
</comment>
<reference evidence="1 2" key="1">
    <citation type="journal article" date="2018" name="J. Microbiol.">
        <title>Bacillus spongiae sp. nov., isolated from sponge of Jeju Island.</title>
        <authorList>
            <person name="Lee G.E."/>
            <person name="Im W.T."/>
            <person name="Park J.S."/>
        </authorList>
    </citation>
    <scope>NUCLEOTIDE SEQUENCE [LARGE SCALE GENOMIC DNA]</scope>
    <source>
        <strain evidence="1 2">135PIL107-10</strain>
    </source>
</reference>
<dbReference type="EMBL" id="JBBAXC010000015">
    <property type="protein sequence ID" value="MEI5908676.1"/>
    <property type="molecule type" value="Genomic_DNA"/>
</dbReference>
<evidence type="ECO:0008006" key="3">
    <source>
        <dbReference type="Google" id="ProtNLM"/>
    </source>
</evidence>
<dbReference type="SUPFAM" id="SSF49785">
    <property type="entry name" value="Galactose-binding domain-like"/>
    <property type="match status" value="1"/>
</dbReference>
<evidence type="ECO:0000313" key="1">
    <source>
        <dbReference type="EMBL" id="MEI5908676.1"/>
    </source>
</evidence>
<organism evidence="1 2">
    <name type="scientific">Bacillus spongiae</name>
    <dbReference type="NCBI Taxonomy" id="2683610"/>
    <lineage>
        <taxon>Bacteria</taxon>
        <taxon>Bacillati</taxon>
        <taxon>Bacillota</taxon>
        <taxon>Bacilli</taxon>
        <taxon>Bacillales</taxon>
        <taxon>Bacillaceae</taxon>
        <taxon>Bacillus</taxon>
    </lineage>
</organism>
<accession>A0ABU8HH16</accession>
<dbReference type="InterPro" id="IPR008979">
    <property type="entry name" value="Galactose-bd-like_sf"/>
</dbReference>
<dbReference type="RefSeq" id="WP_336588126.1">
    <property type="nucleotide sequence ID" value="NZ_JBBAXC010000015.1"/>
</dbReference>
<dbReference type="Proteomes" id="UP001312865">
    <property type="component" value="Unassembled WGS sequence"/>
</dbReference>
<name>A0ABU8HH16_9BACI</name>
<dbReference type="SUPFAM" id="SSF56973">
    <property type="entry name" value="Aerolisin/ETX pore-forming domain"/>
    <property type="match status" value="1"/>
</dbReference>
<dbReference type="Gene3D" id="2.170.15.10">
    <property type="entry name" value="Proaerolysin, chain A, domain 3"/>
    <property type="match status" value="1"/>
</dbReference>
<protein>
    <recommendedName>
        <fullName evidence="3">CBM-cenC domain-containing protein</fullName>
    </recommendedName>
</protein>